<dbReference type="InterPro" id="IPR003661">
    <property type="entry name" value="HisK_dim/P_dom"/>
</dbReference>
<keyword evidence="4" id="KW-0597">Phosphoprotein</keyword>
<dbReference type="PRINTS" id="PR00344">
    <property type="entry name" value="BCTRLSENSOR"/>
</dbReference>
<organism evidence="10 11">
    <name type="scientific">Anoxynatronum buryatiense</name>
    <dbReference type="NCBI Taxonomy" id="489973"/>
    <lineage>
        <taxon>Bacteria</taxon>
        <taxon>Bacillati</taxon>
        <taxon>Bacillota</taxon>
        <taxon>Clostridia</taxon>
        <taxon>Eubacteriales</taxon>
        <taxon>Clostridiaceae</taxon>
        <taxon>Anoxynatronum</taxon>
    </lineage>
</organism>
<dbReference type="GO" id="GO:0016020">
    <property type="term" value="C:membrane"/>
    <property type="evidence" value="ECO:0007669"/>
    <property type="project" value="UniProtKB-SubCell"/>
</dbReference>
<feature type="transmembrane region" description="Helical" evidence="8">
    <location>
        <begin position="333"/>
        <end position="352"/>
    </location>
</feature>
<keyword evidence="5" id="KW-0808">Transferase</keyword>
<comment type="catalytic activity">
    <reaction evidence="1">
        <text>ATP + protein L-histidine = ADP + protein N-phospho-L-histidine.</text>
        <dbReference type="EC" id="2.7.13.3"/>
    </reaction>
</comment>
<protein>
    <recommendedName>
        <fullName evidence="3">histidine kinase</fullName>
        <ecNumber evidence="3">2.7.13.3</ecNumber>
    </recommendedName>
</protein>
<name>A0AA45WX26_9CLOT</name>
<dbReference type="InterPro" id="IPR004358">
    <property type="entry name" value="Sig_transdc_His_kin-like_C"/>
</dbReference>
<evidence type="ECO:0000259" key="9">
    <source>
        <dbReference type="PROSITE" id="PS50109"/>
    </source>
</evidence>
<evidence type="ECO:0000256" key="1">
    <source>
        <dbReference type="ARBA" id="ARBA00000085"/>
    </source>
</evidence>
<evidence type="ECO:0000256" key="3">
    <source>
        <dbReference type="ARBA" id="ARBA00012438"/>
    </source>
</evidence>
<evidence type="ECO:0000313" key="11">
    <source>
        <dbReference type="Proteomes" id="UP001158066"/>
    </source>
</evidence>
<dbReference type="AlphaFoldDB" id="A0AA45WX26"/>
<dbReference type="PANTHER" id="PTHR43711">
    <property type="entry name" value="TWO-COMPONENT HISTIDINE KINASE"/>
    <property type="match status" value="1"/>
</dbReference>
<evidence type="ECO:0000256" key="4">
    <source>
        <dbReference type="ARBA" id="ARBA00022553"/>
    </source>
</evidence>
<dbReference type="RefSeq" id="WP_283409789.1">
    <property type="nucleotide sequence ID" value="NZ_FXUF01000009.1"/>
</dbReference>
<dbReference type="GO" id="GO:0000155">
    <property type="term" value="F:phosphorelay sensor kinase activity"/>
    <property type="evidence" value="ECO:0007669"/>
    <property type="project" value="InterPro"/>
</dbReference>
<sequence>MKLKRRVSLLLTLAFSLLLLVSMIRINQHSSLLKATAGQLHVELGQFAKGTHQLAGEWLMYDGLHAPDELAALDYTVTGDMRYNSSMAGNTYAFYMQVNDPESLHFIISSTYYFHLWINHQPVLSEDGSNRLKTHDAFSLEDYAGNTPGYSFVLQVYSPSDLRGSYFSLLLGTKDQIRFVHDRWIVLESFALGIYAMIILNSFVLYALKRSEHYLLLLPLSSLLAFWGSLTVLQYPVFHQLIPQGVFMYIFFTLLMHPSILNFELTRQLIPDALPPKTQWFFYALYAVSLSVFFFVGNIPVILQNYASVLNWFLILVQGWMILHSYRRNRPEAPILFVGLCILIVSRLFFFGIQEGLIPHGMVDIELQPRRYAYIIYIVCFSIAINGIFARKFSKADSLAIQLEKTNQNLKRLVDEKTADLTKSYNQIVNLQDTRKVFLSEVAHNLRSPLFALIGYVDMLQADLADPSPKTEQYLRQINERIDYIQKMAEELFLVARLEEDQVPFNMIFFDLSLLLQRVLENHGGPAKQRQIALSVENLPEKTLCYGDQFRLQQAIENIVSNALQHTDEGGRVTISLFQRDNGTLHLKICDTGSGITPEALPHIFNRYYTHTASPATSKKSTGLGLTIAQKIIQMHQGSIEVDSRVGEGSEFIIILPDVK</sequence>
<keyword evidence="6 10" id="KW-0418">Kinase</keyword>
<dbReference type="FunFam" id="3.30.565.10:FF:000006">
    <property type="entry name" value="Sensor histidine kinase WalK"/>
    <property type="match status" value="1"/>
</dbReference>
<feature type="transmembrane region" description="Helical" evidence="8">
    <location>
        <begin position="309"/>
        <end position="326"/>
    </location>
</feature>
<dbReference type="SMART" id="SM00387">
    <property type="entry name" value="HATPase_c"/>
    <property type="match status" value="1"/>
</dbReference>
<feature type="domain" description="Histidine kinase" evidence="9">
    <location>
        <begin position="441"/>
        <end position="660"/>
    </location>
</feature>
<feature type="transmembrane region" description="Helical" evidence="8">
    <location>
        <begin position="215"/>
        <end position="235"/>
    </location>
</feature>
<keyword evidence="8" id="KW-0472">Membrane</keyword>
<feature type="transmembrane region" description="Helical" evidence="8">
    <location>
        <begin position="280"/>
        <end position="303"/>
    </location>
</feature>
<dbReference type="InterPro" id="IPR050736">
    <property type="entry name" value="Sensor_HK_Regulatory"/>
</dbReference>
<comment type="subcellular location">
    <subcellularLocation>
        <location evidence="2">Membrane</location>
    </subcellularLocation>
</comment>
<evidence type="ECO:0000256" key="2">
    <source>
        <dbReference type="ARBA" id="ARBA00004370"/>
    </source>
</evidence>
<comment type="caution">
    <text evidence="10">The sequence shown here is derived from an EMBL/GenBank/DDBJ whole genome shotgun (WGS) entry which is preliminary data.</text>
</comment>
<evidence type="ECO:0000256" key="7">
    <source>
        <dbReference type="ARBA" id="ARBA00023012"/>
    </source>
</evidence>
<feature type="transmembrane region" description="Helical" evidence="8">
    <location>
        <begin position="184"/>
        <end position="208"/>
    </location>
</feature>
<dbReference type="PANTHER" id="PTHR43711:SF1">
    <property type="entry name" value="HISTIDINE KINASE 1"/>
    <property type="match status" value="1"/>
</dbReference>
<dbReference type="Proteomes" id="UP001158066">
    <property type="component" value="Unassembled WGS sequence"/>
</dbReference>
<dbReference type="EC" id="2.7.13.3" evidence="3"/>
<keyword evidence="8" id="KW-0812">Transmembrane</keyword>
<keyword evidence="7" id="KW-0902">Two-component regulatory system</keyword>
<feature type="transmembrane region" description="Helical" evidence="8">
    <location>
        <begin position="372"/>
        <end position="390"/>
    </location>
</feature>
<dbReference type="Gene3D" id="1.10.287.130">
    <property type="match status" value="1"/>
</dbReference>
<dbReference type="Pfam" id="PF02518">
    <property type="entry name" value="HATPase_c"/>
    <property type="match status" value="1"/>
</dbReference>
<keyword evidence="8" id="KW-1133">Transmembrane helix</keyword>
<proteinExistence type="predicted"/>
<dbReference type="Gene3D" id="3.30.565.10">
    <property type="entry name" value="Histidine kinase-like ATPase, C-terminal domain"/>
    <property type="match status" value="1"/>
</dbReference>
<dbReference type="SUPFAM" id="SSF47384">
    <property type="entry name" value="Homodimeric domain of signal transducing histidine kinase"/>
    <property type="match status" value="1"/>
</dbReference>
<dbReference type="CDD" id="cd00075">
    <property type="entry name" value="HATPase"/>
    <property type="match status" value="1"/>
</dbReference>
<gene>
    <name evidence="10" type="ORF">SAMN06296020_109136</name>
</gene>
<keyword evidence="11" id="KW-1185">Reference proteome</keyword>
<evidence type="ECO:0000256" key="8">
    <source>
        <dbReference type="SAM" id="Phobius"/>
    </source>
</evidence>
<dbReference type="Pfam" id="PF00512">
    <property type="entry name" value="HisKA"/>
    <property type="match status" value="1"/>
</dbReference>
<dbReference type="SMART" id="SM00388">
    <property type="entry name" value="HisKA"/>
    <property type="match status" value="1"/>
</dbReference>
<dbReference type="CDD" id="cd00082">
    <property type="entry name" value="HisKA"/>
    <property type="match status" value="1"/>
</dbReference>
<dbReference type="InterPro" id="IPR036097">
    <property type="entry name" value="HisK_dim/P_sf"/>
</dbReference>
<accession>A0AA45WX26</accession>
<dbReference type="EMBL" id="FXUF01000009">
    <property type="protein sequence ID" value="SMP61990.1"/>
    <property type="molecule type" value="Genomic_DNA"/>
</dbReference>
<feature type="transmembrane region" description="Helical" evidence="8">
    <location>
        <begin position="241"/>
        <end position="260"/>
    </location>
</feature>
<dbReference type="InterPro" id="IPR003594">
    <property type="entry name" value="HATPase_dom"/>
</dbReference>
<evidence type="ECO:0000256" key="6">
    <source>
        <dbReference type="ARBA" id="ARBA00022777"/>
    </source>
</evidence>
<evidence type="ECO:0000256" key="5">
    <source>
        <dbReference type="ARBA" id="ARBA00022679"/>
    </source>
</evidence>
<evidence type="ECO:0000313" key="10">
    <source>
        <dbReference type="EMBL" id="SMP61990.1"/>
    </source>
</evidence>
<dbReference type="InterPro" id="IPR005467">
    <property type="entry name" value="His_kinase_dom"/>
</dbReference>
<reference evidence="10" key="1">
    <citation type="submission" date="2017-05" db="EMBL/GenBank/DDBJ databases">
        <authorList>
            <person name="Varghese N."/>
            <person name="Submissions S."/>
        </authorList>
    </citation>
    <scope>NUCLEOTIDE SEQUENCE</scope>
    <source>
        <strain evidence="10">Su22</strain>
    </source>
</reference>
<dbReference type="InterPro" id="IPR036890">
    <property type="entry name" value="HATPase_C_sf"/>
</dbReference>
<dbReference type="SUPFAM" id="SSF55874">
    <property type="entry name" value="ATPase domain of HSP90 chaperone/DNA topoisomerase II/histidine kinase"/>
    <property type="match status" value="1"/>
</dbReference>
<dbReference type="PROSITE" id="PS50109">
    <property type="entry name" value="HIS_KIN"/>
    <property type="match status" value="1"/>
</dbReference>